<evidence type="ECO:0000313" key="3">
    <source>
        <dbReference type="EMBL" id="TRL29069.1"/>
    </source>
</evidence>
<dbReference type="PANTHER" id="PTHR12526:SF630">
    <property type="entry name" value="GLYCOSYLTRANSFERASE"/>
    <property type="match status" value="1"/>
</dbReference>
<dbReference type="GO" id="GO:0016757">
    <property type="term" value="F:glycosyltransferase activity"/>
    <property type="evidence" value="ECO:0007669"/>
    <property type="project" value="InterPro"/>
</dbReference>
<dbReference type="PANTHER" id="PTHR12526">
    <property type="entry name" value="GLYCOSYLTRANSFERASE"/>
    <property type="match status" value="1"/>
</dbReference>
<evidence type="ECO:0000259" key="1">
    <source>
        <dbReference type="Pfam" id="PF00534"/>
    </source>
</evidence>
<organism evidence="3 4">
    <name type="scientific">Methylosinus sporium</name>
    <dbReference type="NCBI Taxonomy" id="428"/>
    <lineage>
        <taxon>Bacteria</taxon>
        <taxon>Pseudomonadati</taxon>
        <taxon>Pseudomonadota</taxon>
        <taxon>Alphaproteobacteria</taxon>
        <taxon>Hyphomicrobiales</taxon>
        <taxon>Methylocystaceae</taxon>
        <taxon>Methylosinus</taxon>
    </lineage>
</organism>
<dbReference type="Pfam" id="PF13579">
    <property type="entry name" value="Glyco_trans_4_4"/>
    <property type="match status" value="1"/>
</dbReference>
<feature type="domain" description="Glycosyl transferase family 1" evidence="1">
    <location>
        <begin position="266"/>
        <end position="421"/>
    </location>
</feature>
<reference evidence="3 4" key="1">
    <citation type="submission" date="2019-07" db="EMBL/GenBank/DDBJ databases">
        <title>Ln-dependent methylotrophs.</title>
        <authorList>
            <person name="Tani A."/>
        </authorList>
    </citation>
    <scope>NUCLEOTIDE SEQUENCE [LARGE SCALE GENOMIC DNA]</scope>
    <source>
        <strain evidence="3 4">SM89A</strain>
    </source>
</reference>
<dbReference type="Gene3D" id="3.40.50.2000">
    <property type="entry name" value="Glycogen Phosphorylase B"/>
    <property type="match status" value="2"/>
</dbReference>
<accession>A0A549SHF0</accession>
<dbReference type="InterPro" id="IPR001296">
    <property type="entry name" value="Glyco_trans_1"/>
</dbReference>
<name>A0A549SHF0_METSR</name>
<sequence length="440" mass="48822">MRTSPRAPVGFARTVMISSRPSIRWAGPHCRASIQTCGRFMKSGIPIRRRAPGMRRRWAVGDTFAAYKPISLGVQKVTKAICFFTARYSVSGVPLAQLRLAKAFRERGYRVDFVFGYVPPGVDAPKSGGISIYDFGQPRAVNLLIPITRFIRDTRPDVIFSAEDHLNAVVAFATYLSGSRAKLSVSSRVTPYEAYSNVPFSKRWVLKQLSRLLWQRADVLTCVSKDMVGQYRNVFGQTRHRTIYNVIVDDDLHRKKNESVDHPWFADTDVPLIVSAGRLAPEKRFADVIAAVKIINDSRFARLVILGDGPLREELQALIDRLELADRAQLLGFQSNPLKYFQKARLFVLASCVEGLPNVLVEAMACGCPVVSTNCPTGPREVLKDGEFGELVPVGSPQALARAILRALETKPKADKLQEAVRPFTTDEVVARHLAALGLA</sequence>
<comment type="caution">
    <text evidence="3">The sequence shown here is derived from an EMBL/GenBank/DDBJ whole genome shotgun (WGS) entry which is preliminary data.</text>
</comment>
<evidence type="ECO:0000259" key="2">
    <source>
        <dbReference type="Pfam" id="PF13579"/>
    </source>
</evidence>
<dbReference type="Proteomes" id="UP000316781">
    <property type="component" value="Unassembled WGS sequence"/>
</dbReference>
<feature type="domain" description="Glycosyltransferase subfamily 4-like N-terminal" evidence="2">
    <location>
        <begin position="92"/>
        <end position="243"/>
    </location>
</feature>
<dbReference type="AlphaFoldDB" id="A0A549SHF0"/>
<proteinExistence type="predicted"/>
<gene>
    <name evidence="3" type="ORF">FM996_17630</name>
</gene>
<dbReference type="EMBL" id="VJMF01000075">
    <property type="protein sequence ID" value="TRL29069.1"/>
    <property type="molecule type" value="Genomic_DNA"/>
</dbReference>
<evidence type="ECO:0000313" key="4">
    <source>
        <dbReference type="Proteomes" id="UP000316781"/>
    </source>
</evidence>
<protein>
    <submittedName>
        <fullName evidence="3">Glycosyltransferase</fullName>
    </submittedName>
</protein>
<dbReference type="InterPro" id="IPR028098">
    <property type="entry name" value="Glyco_trans_4-like_N"/>
</dbReference>
<keyword evidence="3" id="KW-0808">Transferase</keyword>
<dbReference type="CDD" id="cd03811">
    <property type="entry name" value="GT4_GT28_WabH-like"/>
    <property type="match status" value="1"/>
</dbReference>
<dbReference type="SUPFAM" id="SSF53756">
    <property type="entry name" value="UDP-Glycosyltransferase/glycogen phosphorylase"/>
    <property type="match status" value="1"/>
</dbReference>
<dbReference type="Pfam" id="PF00534">
    <property type="entry name" value="Glycos_transf_1"/>
    <property type="match status" value="1"/>
</dbReference>